<dbReference type="AlphaFoldDB" id="F8N6C5"/>
<reference evidence="2" key="1">
    <citation type="journal article" date="2011" name="Stand. Genomic Sci.">
        <title>Non-contiguous finished genome sequence of the opportunistic oral pathogen Prevotella multisaccharivorax type strain (PPPA20).</title>
        <authorList>
            <person name="Pati A."/>
            <person name="Gronow S."/>
            <person name="Lu M."/>
            <person name="Lapidus A."/>
            <person name="Nolan M."/>
            <person name="Lucas S."/>
            <person name="Hammon N."/>
            <person name="Deshpande S."/>
            <person name="Cheng J.F."/>
            <person name="Tapia R."/>
            <person name="Han C."/>
            <person name="Goodwin L."/>
            <person name="Pitluck S."/>
            <person name="Liolios K."/>
            <person name="Pagani I."/>
            <person name="Mavromatis K."/>
            <person name="Mikhailova N."/>
            <person name="Huntemann M."/>
            <person name="Chen A."/>
            <person name="Palaniappan K."/>
            <person name="Land M."/>
            <person name="Hauser L."/>
            <person name="Detter J.C."/>
            <person name="Brambilla E.M."/>
            <person name="Rohde M."/>
            <person name="Goker M."/>
            <person name="Woyke T."/>
            <person name="Bristow J."/>
            <person name="Eisen J.A."/>
            <person name="Markowitz V."/>
            <person name="Hugenholtz P."/>
            <person name="Kyrpides N.C."/>
            <person name="Klenk H.P."/>
            <person name="Ivanova N."/>
        </authorList>
    </citation>
    <scope>NUCLEOTIDE SEQUENCE [LARGE SCALE GENOMIC DNA]</scope>
    <source>
        <strain evidence="2">DSM 17128</strain>
    </source>
</reference>
<accession>F8N6C5</accession>
<dbReference type="CDD" id="cd24079">
    <property type="entry name" value="ASKHA_NBD_PG1100-like"/>
    <property type="match status" value="1"/>
</dbReference>
<proteinExistence type="predicted"/>
<dbReference type="PANTHER" id="PTHR43190:SF3">
    <property type="entry name" value="N-ACETYL-D-GLUCOSAMINE KINASE"/>
    <property type="match status" value="1"/>
</dbReference>
<dbReference type="GO" id="GO:0016301">
    <property type="term" value="F:kinase activity"/>
    <property type="evidence" value="ECO:0007669"/>
    <property type="project" value="UniProtKB-KW"/>
</dbReference>
<dbReference type="STRING" id="688246.Premu_1826"/>
<dbReference type="Proteomes" id="UP000002772">
    <property type="component" value="Unassembled WGS sequence"/>
</dbReference>
<dbReference type="PANTHER" id="PTHR43190">
    <property type="entry name" value="N-ACETYL-D-GLUCOSAMINE KINASE"/>
    <property type="match status" value="1"/>
</dbReference>
<dbReference type="OrthoDB" id="871343at2"/>
<dbReference type="InterPro" id="IPR052519">
    <property type="entry name" value="Euk-type_GlcNAc_Kinase"/>
</dbReference>
<dbReference type="EMBL" id="GL945017">
    <property type="protein sequence ID" value="EGN57230.1"/>
    <property type="molecule type" value="Genomic_DNA"/>
</dbReference>
<dbReference type="SUPFAM" id="SSF53067">
    <property type="entry name" value="Actin-like ATPase domain"/>
    <property type="match status" value="2"/>
</dbReference>
<protein>
    <submittedName>
        <fullName evidence="1">N-acetylglucosamine kinase</fullName>
    </submittedName>
</protein>
<dbReference type="RefSeq" id="WP_007574614.1">
    <property type="nucleotide sequence ID" value="NZ_BPTS01000002.1"/>
</dbReference>
<keyword evidence="2" id="KW-1185">Reference proteome</keyword>
<dbReference type="eggNOG" id="COG2971">
    <property type="taxonomic scope" value="Bacteria"/>
</dbReference>
<evidence type="ECO:0000313" key="2">
    <source>
        <dbReference type="Proteomes" id="UP000002772"/>
    </source>
</evidence>
<dbReference type="Gene3D" id="3.30.420.40">
    <property type="match status" value="2"/>
</dbReference>
<evidence type="ECO:0000313" key="1">
    <source>
        <dbReference type="EMBL" id="EGN57230.1"/>
    </source>
</evidence>
<dbReference type="Gene3D" id="1.10.720.160">
    <property type="match status" value="1"/>
</dbReference>
<sequence length="282" mass="31708">MIMIADSGSTKTDWAFLHDDGRIVHFTSAGYNPNYVTGEYIYADIKQNVPTGINLDNINAVYFYGAGVTELQYGFIEKTMRCVFPQCATVEVAMDTLGAARALLGDDQGLVVILGTGMNSALYDGRCITMNIDSLGFILGDEGSGGYMGKRLMIDYCRHNITGRVYEMVKNEVGLNSDEVIDQIYTKPFPNRWCAKFAKFIGKHIDDDPYFAELVSSSFRNCFDKILTHYPSYQDYPINCVGSVAYYFRPMLEAVCHEYGMTIGRIMQYPIDGLVEYHKNHS</sequence>
<keyword evidence="1" id="KW-0418">Kinase</keyword>
<gene>
    <name evidence="1" type="ORF">Premu_1826</name>
</gene>
<dbReference type="InterPro" id="IPR043129">
    <property type="entry name" value="ATPase_NBD"/>
</dbReference>
<organism evidence="1 2">
    <name type="scientific">Hallella multisaccharivorax DSM 17128</name>
    <dbReference type="NCBI Taxonomy" id="688246"/>
    <lineage>
        <taxon>Bacteria</taxon>
        <taxon>Pseudomonadati</taxon>
        <taxon>Bacteroidota</taxon>
        <taxon>Bacteroidia</taxon>
        <taxon>Bacteroidales</taxon>
        <taxon>Prevotellaceae</taxon>
        <taxon>Hallella</taxon>
    </lineage>
</organism>
<dbReference type="HOGENOM" id="CLU_084727_0_0_10"/>
<name>F8N6C5_9BACT</name>
<keyword evidence="1" id="KW-0808">Transferase</keyword>